<dbReference type="GO" id="GO:0005886">
    <property type="term" value="C:plasma membrane"/>
    <property type="evidence" value="ECO:0007669"/>
    <property type="project" value="UniProtKB-SubCell"/>
</dbReference>
<dbReference type="PANTHER" id="PTHR12383">
    <property type="entry name" value="PROTEASE FAMILY S26 MITOCHONDRIAL INNER MEMBRANE PROTEASE-RELATED"/>
    <property type="match status" value="1"/>
</dbReference>
<evidence type="ECO:0000256" key="1">
    <source>
        <dbReference type="ARBA" id="ARBA00004401"/>
    </source>
</evidence>
<evidence type="ECO:0000313" key="8">
    <source>
        <dbReference type="Proteomes" id="UP000612585"/>
    </source>
</evidence>
<dbReference type="Proteomes" id="UP000612585">
    <property type="component" value="Unassembled WGS sequence"/>
</dbReference>
<dbReference type="EMBL" id="BOPG01000027">
    <property type="protein sequence ID" value="GIJ56840.1"/>
    <property type="molecule type" value="Genomic_DNA"/>
</dbReference>
<dbReference type="InterPro" id="IPR052064">
    <property type="entry name" value="Mito_IMP1_subunit"/>
</dbReference>
<keyword evidence="8" id="KW-1185">Reference proteome</keyword>
<comment type="similarity">
    <text evidence="4">Belongs to the peptidase S26 family. IMP1 subfamily.</text>
</comment>
<gene>
    <name evidence="7" type="ORF">Vau01_043560</name>
</gene>
<dbReference type="AlphaFoldDB" id="A0A8J3Z8E1"/>
<dbReference type="PANTHER" id="PTHR12383:SF16">
    <property type="entry name" value="MITOCHONDRIAL INNER MEMBRANE PROTEASE SUBUNIT 1"/>
    <property type="match status" value="1"/>
</dbReference>
<feature type="domain" description="Peptidase S26" evidence="6">
    <location>
        <begin position="9"/>
        <end position="97"/>
    </location>
</feature>
<evidence type="ECO:0000313" key="7">
    <source>
        <dbReference type="EMBL" id="GIJ56840.1"/>
    </source>
</evidence>
<comment type="caution">
    <text evidence="7">The sequence shown here is derived from an EMBL/GenBank/DDBJ whole genome shotgun (WGS) entry which is preliminary data.</text>
</comment>
<evidence type="ECO:0000256" key="3">
    <source>
        <dbReference type="ARBA" id="ARBA00023136"/>
    </source>
</evidence>
<dbReference type="Gene3D" id="2.10.109.10">
    <property type="entry name" value="Umud Fragment, subunit A"/>
    <property type="match status" value="1"/>
</dbReference>
<dbReference type="RefSeq" id="WP_203995767.1">
    <property type="nucleotide sequence ID" value="NZ_BOPG01000027.1"/>
</dbReference>
<comment type="subcellular location">
    <subcellularLocation>
        <location evidence="1">Cell membrane</location>
        <topology evidence="1">Single-pass type II membrane protein</topology>
    </subcellularLocation>
</comment>
<dbReference type="InterPro" id="IPR019533">
    <property type="entry name" value="Peptidase_S26"/>
</dbReference>
<dbReference type="SUPFAM" id="SSF51306">
    <property type="entry name" value="LexA/Signal peptidase"/>
    <property type="match status" value="1"/>
</dbReference>
<evidence type="ECO:0000256" key="4">
    <source>
        <dbReference type="ARBA" id="ARBA00038445"/>
    </source>
</evidence>
<dbReference type="InterPro" id="IPR036286">
    <property type="entry name" value="LexA/Signal_pep-like_sf"/>
</dbReference>
<keyword evidence="3" id="KW-0472">Membrane</keyword>
<evidence type="ECO:0000256" key="2">
    <source>
        <dbReference type="ARBA" id="ARBA00022801"/>
    </source>
</evidence>
<reference evidence="7" key="1">
    <citation type="submission" date="2021-01" db="EMBL/GenBank/DDBJ databases">
        <title>Whole genome shotgun sequence of Virgisporangium aurantiacum NBRC 16421.</title>
        <authorList>
            <person name="Komaki H."/>
            <person name="Tamura T."/>
        </authorList>
    </citation>
    <scope>NUCLEOTIDE SEQUENCE</scope>
    <source>
        <strain evidence="7">NBRC 16421</strain>
    </source>
</reference>
<dbReference type="GO" id="GO:0004252">
    <property type="term" value="F:serine-type endopeptidase activity"/>
    <property type="evidence" value="ECO:0007669"/>
    <property type="project" value="InterPro"/>
</dbReference>
<dbReference type="InterPro" id="IPR000223">
    <property type="entry name" value="Pept_S26A_signal_pept_1"/>
</dbReference>
<dbReference type="GO" id="GO:0006465">
    <property type="term" value="P:signal peptide processing"/>
    <property type="evidence" value="ECO:0007669"/>
    <property type="project" value="InterPro"/>
</dbReference>
<organism evidence="7 8">
    <name type="scientific">Virgisporangium aurantiacum</name>
    <dbReference type="NCBI Taxonomy" id="175570"/>
    <lineage>
        <taxon>Bacteria</taxon>
        <taxon>Bacillati</taxon>
        <taxon>Actinomycetota</taxon>
        <taxon>Actinomycetes</taxon>
        <taxon>Micromonosporales</taxon>
        <taxon>Micromonosporaceae</taxon>
        <taxon>Virgisporangium</taxon>
    </lineage>
</organism>
<feature type="active site" evidence="5">
    <location>
        <position position="87"/>
    </location>
</feature>
<keyword evidence="2" id="KW-0378">Hydrolase</keyword>
<accession>A0A8J3Z8E1</accession>
<proteinExistence type="inferred from homology"/>
<name>A0A8J3Z8E1_9ACTN</name>
<evidence type="ECO:0000259" key="6">
    <source>
        <dbReference type="Pfam" id="PF10502"/>
    </source>
</evidence>
<sequence>MTWLLLAPVAALAGWGAWLRLAYLVAVVEGQSMTPTYRHGDRVLVRRRRGHRVRTGEIAMVDLPESMRPIPDGVSPADSLRNRRVIKRVAATAGEAVPPSIEGRGTVVPEHHLVLLGDNPLGSGDSRQYGFVPVGAVVGVVLRSVASGRGAAPNRVTG</sequence>
<evidence type="ECO:0000256" key="5">
    <source>
        <dbReference type="PIRSR" id="PIRSR600223-1"/>
    </source>
</evidence>
<dbReference type="PRINTS" id="PR00727">
    <property type="entry name" value="LEADERPTASE"/>
</dbReference>
<feature type="domain" description="Peptidase S26" evidence="6">
    <location>
        <begin position="106"/>
        <end position="141"/>
    </location>
</feature>
<protein>
    <recommendedName>
        <fullName evidence="6">Peptidase S26 domain-containing protein</fullName>
    </recommendedName>
</protein>
<feature type="active site" evidence="5">
    <location>
        <position position="32"/>
    </location>
</feature>
<dbReference type="Pfam" id="PF10502">
    <property type="entry name" value="Peptidase_S26"/>
    <property type="match status" value="2"/>
</dbReference>